<evidence type="ECO:0000313" key="8">
    <source>
        <dbReference type="Proteomes" id="UP000326759"/>
    </source>
</evidence>
<sequence length="581" mass="66128">MYIFRILPIFLLALHGSKGLTYYDYYAPSGENITSGLVAEGNDFTLNGKVIKIFSGSFHYFRVHPSYWRDTLRKLRAAGLNAVQTYMPWNLHNPAKGKFDFGTGEEALSPFLDVRTFVQMAQRRRFIRSFETRSIYLRRMGFRRSSKVNKQACWLLADYTMHVRTMYQGYIDQVQVFFEKVGEQLADLTFQKGGAIVAVQVENEYGAFGYDDSPRDKKYLKFVHETHISNGFDDVLMDISMTSYPEIRPSISICSSEEPILGSQEEPINRVPGLTNCSSRLPMVRTKIYPYLWGRRERAPIDYDAPLTEAGDYSPKYQLFIDTLKNFNPVNGIVDDPTPPVERTKAAYGSFQLSEVLSVQDIVSQTETEYLLTLQVTGSFTDTYPSLEEFSFLNNGSGQTFGYVYYTTKVTLPAGTSRLLIRGHIRDMIQVFINGEVVTQPYSNGDDLSGFGFWNGRDQTLDFDTPGGETEISILLENLGRVNYGEPHYFVQKKESLGSPTAYRSIVTIDDEPQDTFLDMSSWNKGVVFVNGFNLGRYWTVGPSHTLYIPAPLLIQGDNEFIVFEQYSPGNELIFIDYPIL</sequence>
<gene>
    <name evidence="7" type="primary">Glb1l3</name>
    <name evidence="7" type="ORF">Anas_04643</name>
</gene>
<feature type="domain" description="Beta-galactosidase galactose-binding" evidence="6">
    <location>
        <begin position="500"/>
        <end position="559"/>
    </location>
</feature>
<feature type="signal peptide" evidence="4">
    <location>
        <begin position="1"/>
        <end position="19"/>
    </location>
</feature>
<evidence type="ECO:0000259" key="6">
    <source>
        <dbReference type="Pfam" id="PF21467"/>
    </source>
</evidence>
<accession>A0A5N5SQI4</accession>
<dbReference type="InterPro" id="IPR048913">
    <property type="entry name" value="BetaGal_gal-bd"/>
</dbReference>
<dbReference type="Pfam" id="PF21467">
    <property type="entry name" value="BetaGal_gal-bd"/>
    <property type="match status" value="1"/>
</dbReference>
<dbReference type="EMBL" id="SEYY01021418">
    <property type="protein sequence ID" value="KAB7496374.1"/>
    <property type="molecule type" value="Genomic_DNA"/>
</dbReference>
<dbReference type="PANTHER" id="PTHR23421">
    <property type="entry name" value="BETA-GALACTOSIDASE RELATED"/>
    <property type="match status" value="1"/>
</dbReference>
<dbReference type="SUPFAM" id="SSF51445">
    <property type="entry name" value="(Trans)glycosidases"/>
    <property type="match status" value="1"/>
</dbReference>
<dbReference type="InterPro" id="IPR031330">
    <property type="entry name" value="Gly_Hdrlase_35_cat"/>
</dbReference>
<dbReference type="Pfam" id="PF01301">
    <property type="entry name" value="Glyco_hydro_35"/>
    <property type="match status" value="1"/>
</dbReference>
<keyword evidence="8" id="KW-1185">Reference proteome</keyword>
<keyword evidence="2" id="KW-0378">Hydrolase</keyword>
<protein>
    <submittedName>
        <fullName evidence="7">Beta-galactosidase-1-like protein 3</fullName>
    </submittedName>
</protein>
<evidence type="ECO:0000256" key="2">
    <source>
        <dbReference type="ARBA" id="ARBA00022801"/>
    </source>
</evidence>
<dbReference type="Gene3D" id="3.20.20.80">
    <property type="entry name" value="Glycosidases"/>
    <property type="match status" value="1"/>
</dbReference>
<proteinExistence type="inferred from homology"/>
<feature type="chain" id="PRO_5024335709" evidence="4">
    <location>
        <begin position="20"/>
        <end position="581"/>
    </location>
</feature>
<evidence type="ECO:0000259" key="5">
    <source>
        <dbReference type="Pfam" id="PF01301"/>
    </source>
</evidence>
<dbReference type="SUPFAM" id="SSF49785">
    <property type="entry name" value="Galactose-binding domain-like"/>
    <property type="match status" value="1"/>
</dbReference>
<dbReference type="PRINTS" id="PR00742">
    <property type="entry name" value="GLHYDRLASE35"/>
</dbReference>
<feature type="domain" description="Glycoside hydrolase 35 catalytic" evidence="5">
    <location>
        <begin position="44"/>
        <end position="235"/>
    </location>
</feature>
<organism evidence="7 8">
    <name type="scientific">Armadillidium nasatum</name>
    <dbReference type="NCBI Taxonomy" id="96803"/>
    <lineage>
        <taxon>Eukaryota</taxon>
        <taxon>Metazoa</taxon>
        <taxon>Ecdysozoa</taxon>
        <taxon>Arthropoda</taxon>
        <taxon>Crustacea</taxon>
        <taxon>Multicrustacea</taxon>
        <taxon>Malacostraca</taxon>
        <taxon>Eumalacostraca</taxon>
        <taxon>Peracarida</taxon>
        <taxon>Isopoda</taxon>
        <taxon>Oniscidea</taxon>
        <taxon>Crinocheta</taxon>
        <taxon>Armadillidiidae</taxon>
        <taxon>Armadillidium</taxon>
    </lineage>
</organism>
<comment type="caution">
    <text evidence="7">The sequence shown here is derived from an EMBL/GenBank/DDBJ whole genome shotgun (WGS) entry which is preliminary data.</text>
</comment>
<dbReference type="InterPro" id="IPR008979">
    <property type="entry name" value="Galactose-bd-like_sf"/>
</dbReference>
<comment type="similarity">
    <text evidence="1">Belongs to the glycosyl hydrolase 35 family.</text>
</comment>
<dbReference type="GO" id="GO:0004553">
    <property type="term" value="F:hydrolase activity, hydrolyzing O-glycosyl compounds"/>
    <property type="evidence" value="ECO:0007669"/>
    <property type="project" value="InterPro"/>
</dbReference>
<evidence type="ECO:0000256" key="1">
    <source>
        <dbReference type="ARBA" id="ARBA00009809"/>
    </source>
</evidence>
<dbReference type="OrthoDB" id="1657402at2759"/>
<name>A0A5N5SQI4_9CRUS</name>
<dbReference type="Gene3D" id="2.60.120.260">
    <property type="entry name" value="Galactose-binding domain-like"/>
    <property type="match status" value="2"/>
</dbReference>
<dbReference type="InterPro" id="IPR017853">
    <property type="entry name" value="GH"/>
</dbReference>
<reference evidence="7 8" key="1">
    <citation type="journal article" date="2019" name="PLoS Biol.">
        <title>Sex chromosomes control vertical transmission of feminizing Wolbachia symbionts in an isopod.</title>
        <authorList>
            <person name="Becking T."/>
            <person name="Chebbi M.A."/>
            <person name="Giraud I."/>
            <person name="Moumen B."/>
            <person name="Laverre T."/>
            <person name="Caubet Y."/>
            <person name="Peccoud J."/>
            <person name="Gilbert C."/>
            <person name="Cordaux R."/>
        </authorList>
    </citation>
    <scope>NUCLEOTIDE SEQUENCE [LARGE SCALE GENOMIC DNA]</scope>
    <source>
        <strain evidence="7">ANa2</strain>
        <tissue evidence="7">Whole body excluding digestive tract and cuticle</tissue>
    </source>
</reference>
<evidence type="ECO:0000256" key="4">
    <source>
        <dbReference type="SAM" id="SignalP"/>
    </source>
</evidence>
<dbReference type="Proteomes" id="UP000326759">
    <property type="component" value="Unassembled WGS sequence"/>
</dbReference>
<dbReference type="InterPro" id="IPR001944">
    <property type="entry name" value="Glycoside_Hdrlase_35"/>
</dbReference>
<keyword evidence="3" id="KW-0326">Glycosidase</keyword>
<dbReference type="GO" id="GO:0005975">
    <property type="term" value="P:carbohydrate metabolic process"/>
    <property type="evidence" value="ECO:0007669"/>
    <property type="project" value="InterPro"/>
</dbReference>
<evidence type="ECO:0000313" key="7">
    <source>
        <dbReference type="EMBL" id="KAB7496374.1"/>
    </source>
</evidence>
<dbReference type="AlphaFoldDB" id="A0A5N5SQI4"/>
<keyword evidence="4" id="KW-0732">Signal</keyword>
<evidence type="ECO:0000256" key="3">
    <source>
        <dbReference type="ARBA" id="ARBA00023295"/>
    </source>
</evidence>